<reference evidence="1" key="2">
    <citation type="submission" date="2019-07" db="EMBL/GenBank/DDBJ databases">
        <authorList>
            <person name="Seetharam A."/>
            <person name="Woodhouse M."/>
            <person name="Cannon E."/>
        </authorList>
    </citation>
    <scope>NUCLEOTIDE SEQUENCE [LARGE SCALE GENOMIC DNA]</scope>
    <source>
        <strain evidence="1">cv. B73</strain>
    </source>
</reference>
<proteinExistence type="predicted"/>
<reference evidence="1" key="3">
    <citation type="submission" date="2021-05" db="UniProtKB">
        <authorList>
            <consortium name="EnsemblPlants"/>
        </authorList>
    </citation>
    <scope>IDENTIFICATION</scope>
    <source>
        <strain evidence="1">cv. B73</strain>
    </source>
</reference>
<evidence type="ECO:0000313" key="1">
    <source>
        <dbReference type="EnsemblPlants" id="Zm00001eb381070_P001"/>
    </source>
</evidence>
<dbReference type="AlphaFoldDB" id="A0A804UIX3"/>
<sequence>MELCLAARVGTMAVACRRRAPTIGVPKKRHGGGTVRVRCVVTAPMGEKTEYRDSPLERVFMGLFARKMEKYAAKKLAAQAKEKRACGSGTTRASWTCRGG</sequence>
<organism evidence="1 2">
    <name type="scientific">Zea mays</name>
    <name type="common">Maize</name>
    <dbReference type="NCBI Taxonomy" id="4577"/>
    <lineage>
        <taxon>Eukaryota</taxon>
        <taxon>Viridiplantae</taxon>
        <taxon>Streptophyta</taxon>
        <taxon>Embryophyta</taxon>
        <taxon>Tracheophyta</taxon>
        <taxon>Spermatophyta</taxon>
        <taxon>Magnoliopsida</taxon>
        <taxon>Liliopsida</taxon>
        <taxon>Poales</taxon>
        <taxon>Poaceae</taxon>
        <taxon>PACMAD clade</taxon>
        <taxon>Panicoideae</taxon>
        <taxon>Andropogonodae</taxon>
        <taxon>Andropogoneae</taxon>
        <taxon>Tripsacinae</taxon>
        <taxon>Zea</taxon>
    </lineage>
</organism>
<dbReference type="Gramene" id="Zm00001eb381070_T001">
    <property type="protein sequence ID" value="Zm00001eb381070_P001"/>
    <property type="gene ID" value="Zm00001eb381070"/>
</dbReference>
<name>A0A804UIX3_MAIZE</name>
<dbReference type="InParanoid" id="A0A804UIX3"/>
<keyword evidence="2" id="KW-1185">Reference proteome</keyword>
<accession>A0A804UIX3</accession>
<reference evidence="2" key="1">
    <citation type="journal article" date="2009" name="Science">
        <title>The B73 maize genome: complexity, diversity, and dynamics.</title>
        <authorList>
            <person name="Schnable P.S."/>
            <person name="Ware D."/>
            <person name="Fulton R.S."/>
            <person name="Stein J.C."/>
            <person name="Wei F."/>
            <person name="Pasternak S."/>
            <person name="Liang C."/>
            <person name="Zhang J."/>
            <person name="Fulton L."/>
            <person name="Graves T.A."/>
            <person name="Minx P."/>
            <person name="Reily A.D."/>
            <person name="Courtney L."/>
            <person name="Kruchowski S.S."/>
            <person name="Tomlinson C."/>
            <person name="Strong C."/>
            <person name="Delehaunty K."/>
            <person name="Fronick C."/>
            <person name="Courtney B."/>
            <person name="Rock S.M."/>
            <person name="Belter E."/>
            <person name="Du F."/>
            <person name="Kim K."/>
            <person name="Abbott R.M."/>
            <person name="Cotton M."/>
            <person name="Levy A."/>
            <person name="Marchetto P."/>
            <person name="Ochoa K."/>
            <person name="Jackson S.M."/>
            <person name="Gillam B."/>
            <person name="Chen W."/>
            <person name="Yan L."/>
            <person name="Higginbotham J."/>
            <person name="Cardenas M."/>
            <person name="Waligorski J."/>
            <person name="Applebaum E."/>
            <person name="Phelps L."/>
            <person name="Falcone J."/>
            <person name="Kanchi K."/>
            <person name="Thane T."/>
            <person name="Scimone A."/>
            <person name="Thane N."/>
            <person name="Henke J."/>
            <person name="Wang T."/>
            <person name="Ruppert J."/>
            <person name="Shah N."/>
            <person name="Rotter K."/>
            <person name="Hodges J."/>
            <person name="Ingenthron E."/>
            <person name="Cordes M."/>
            <person name="Kohlberg S."/>
            <person name="Sgro J."/>
            <person name="Delgado B."/>
            <person name="Mead K."/>
            <person name="Chinwalla A."/>
            <person name="Leonard S."/>
            <person name="Crouse K."/>
            <person name="Collura K."/>
            <person name="Kudrna D."/>
            <person name="Currie J."/>
            <person name="He R."/>
            <person name="Angelova A."/>
            <person name="Rajasekar S."/>
            <person name="Mueller T."/>
            <person name="Lomeli R."/>
            <person name="Scara G."/>
            <person name="Ko A."/>
            <person name="Delaney K."/>
            <person name="Wissotski M."/>
            <person name="Lopez G."/>
            <person name="Campos D."/>
            <person name="Braidotti M."/>
            <person name="Ashley E."/>
            <person name="Golser W."/>
            <person name="Kim H."/>
            <person name="Lee S."/>
            <person name="Lin J."/>
            <person name="Dujmic Z."/>
            <person name="Kim W."/>
            <person name="Talag J."/>
            <person name="Zuccolo A."/>
            <person name="Fan C."/>
            <person name="Sebastian A."/>
            <person name="Kramer M."/>
            <person name="Spiegel L."/>
            <person name="Nascimento L."/>
            <person name="Zutavern T."/>
            <person name="Miller B."/>
            <person name="Ambroise C."/>
            <person name="Muller S."/>
            <person name="Spooner W."/>
            <person name="Narechania A."/>
            <person name="Ren L."/>
            <person name="Wei S."/>
            <person name="Kumari S."/>
            <person name="Faga B."/>
            <person name="Levy M.J."/>
            <person name="McMahan L."/>
            <person name="Van Buren P."/>
            <person name="Vaughn M.W."/>
            <person name="Ying K."/>
            <person name="Yeh C.-T."/>
            <person name="Emrich S.J."/>
            <person name="Jia Y."/>
            <person name="Kalyanaraman A."/>
            <person name="Hsia A.-P."/>
            <person name="Barbazuk W.B."/>
            <person name="Baucom R.S."/>
            <person name="Brutnell T.P."/>
            <person name="Carpita N.C."/>
            <person name="Chaparro C."/>
            <person name="Chia J.-M."/>
            <person name="Deragon J.-M."/>
            <person name="Estill J.C."/>
            <person name="Fu Y."/>
            <person name="Jeddeloh J.A."/>
            <person name="Han Y."/>
            <person name="Lee H."/>
            <person name="Li P."/>
            <person name="Lisch D.R."/>
            <person name="Liu S."/>
            <person name="Liu Z."/>
            <person name="Nagel D.H."/>
            <person name="McCann M.C."/>
            <person name="SanMiguel P."/>
            <person name="Myers A.M."/>
            <person name="Nettleton D."/>
            <person name="Nguyen J."/>
            <person name="Penning B.W."/>
            <person name="Ponnala L."/>
            <person name="Schneider K.L."/>
            <person name="Schwartz D.C."/>
            <person name="Sharma A."/>
            <person name="Soderlund C."/>
            <person name="Springer N.M."/>
            <person name="Sun Q."/>
            <person name="Wang H."/>
            <person name="Waterman M."/>
            <person name="Westerman R."/>
            <person name="Wolfgruber T.K."/>
            <person name="Yang L."/>
            <person name="Yu Y."/>
            <person name="Zhang L."/>
            <person name="Zhou S."/>
            <person name="Zhu Q."/>
            <person name="Bennetzen J.L."/>
            <person name="Dawe R.K."/>
            <person name="Jiang J."/>
            <person name="Jiang N."/>
            <person name="Presting G.G."/>
            <person name="Wessler S.R."/>
            <person name="Aluru S."/>
            <person name="Martienssen R.A."/>
            <person name="Clifton S.W."/>
            <person name="McCombie W.R."/>
            <person name="Wing R.A."/>
            <person name="Wilson R.K."/>
        </authorList>
    </citation>
    <scope>NUCLEOTIDE SEQUENCE [LARGE SCALE GENOMIC DNA]</scope>
    <source>
        <strain evidence="2">cv. B73</strain>
    </source>
</reference>
<evidence type="ECO:0000313" key="2">
    <source>
        <dbReference type="Proteomes" id="UP000007305"/>
    </source>
</evidence>
<dbReference type="EnsemblPlants" id="Zm00001eb381070_T001">
    <property type="protein sequence ID" value="Zm00001eb381070_P001"/>
    <property type="gene ID" value="Zm00001eb381070"/>
</dbReference>
<protein>
    <submittedName>
        <fullName evidence="1">Uncharacterized protein</fullName>
    </submittedName>
</protein>
<dbReference type="Proteomes" id="UP000007305">
    <property type="component" value="Chromosome 9"/>
</dbReference>